<dbReference type="PANTHER" id="PTHR38567:SF1">
    <property type="entry name" value="DUF4291 DOMAIN-CONTAINING PROTEIN"/>
    <property type="match status" value="1"/>
</dbReference>
<comment type="caution">
    <text evidence="2">The sequence shown here is derived from an EMBL/GenBank/DDBJ whole genome shotgun (WGS) entry which is preliminary data.</text>
</comment>
<protein>
    <recommendedName>
        <fullName evidence="4">ATP-dependent RNA helicase DHX8</fullName>
    </recommendedName>
</protein>
<dbReference type="PANTHER" id="PTHR38567">
    <property type="entry name" value="DUF4291 DOMAIN-CONTAINING PROTEIN"/>
    <property type="match status" value="1"/>
</dbReference>
<feature type="region of interest" description="Disordered" evidence="1">
    <location>
        <begin position="1"/>
        <end position="32"/>
    </location>
</feature>
<reference evidence="2 3" key="1">
    <citation type="submission" date="2024-07" db="EMBL/GenBank/DDBJ databases">
        <title>Section-level genome sequencing and comparative genomics of Aspergillus sections Usti and Cavernicolus.</title>
        <authorList>
            <consortium name="Lawrence Berkeley National Laboratory"/>
            <person name="Nybo J.L."/>
            <person name="Vesth T.C."/>
            <person name="Theobald S."/>
            <person name="Frisvad J.C."/>
            <person name="Larsen T.O."/>
            <person name="Kjaerboelling I."/>
            <person name="Rothschild-Mancinelli K."/>
            <person name="Lyhne E.K."/>
            <person name="Kogle M.E."/>
            <person name="Barry K."/>
            <person name="Clum A."/>
            <person name="Na H."/>
            <person name="Ledsgaard L."/>
            <person name="Lin J."/>
            <person name="Lipzen A."/>
            <person name="Kuo A."/>
            <person name="Riley R."/>
            <person name="Mondo S."/>
            <person name="Labutti K."/>
            <person name="Haridas S."/>
            <person name="Pangalinan J."/>
            <person name="Salamov A.A."/>
            <person name="Simmons B.A."/>
            <person name="Magnuson J.K."/>
            <person name="Chen J."/>
            <person name="Drula E."/>
            <person name="Henrissat B."/>
            <person name="Wiebenga A."/>
            <person name="Lubbers R.J."/>
            <person name="Gomes A.C."/>
            <person name="Makela M.R."/>
            <person name="Stajich J."/>
            <person name="Grigoriev I.V."/>
            <person name="Mortensen U.H."/>
            <person name="De Vries R.P."/>
            <person name="Baker S.E."/>
            <person name="Andersen M.R."/>
        </authorList>
    </citation>
    <scope>NUCLEOTIDE SEQUENCE [LARGE SCALE GENOMIC DNA]</scope>
    <source>
        <strain evidence="2 3">CBS 209.92</strain>
    </source>
</reference>
<gene>
    <name evidence="2" type="ORF">BJX66DRAFT_92224</name>
</gene>
<name>A0ABR4GEA9_9EURO</name>
<organism evidence="2 3">
    <name type="scientific">Aspergillus keveii</name>
    <dbReference type="NCBI Taxonomy" id="714993"/>
    <lineage>
        <taxon>Eukaryota</taxon>
        <taxon>Fungi</taxon>
        <taxon>Dikarya</taxon>
        <taxon>Ascomycota</taxon>
        <taxon>Pezizomycotina</taxon>
        <taxon>Eurotiomycetes</taxon>
        <taxon>Eurotiomycetidae</taxon>
        <taxon>Eurotiales</taxon>
        <taxon>Aspergillaceae</taxon>
        <taxon>Aspergillus</taxon>
        <taxon>Aspergillus subgen. Nidulantes</taxon>
    </lineage>
</organism>
<evidence type="ECO:0008006" key="4">
    <source>
        <dbReference type="Google" id="ProtNLM"/>
    </source>
</evidence>
<proteinExistence type="predicted"/>
<dbReference type="Proteomes" id="UP001610563">
    <property type="component" value="Unassembled WGS sequence"/>
</dbReference>
<evidence type="ECO:0000313" key="2">
    <source>
        <dbReference type="EMBL" id="KAL2797380.1"/>
    </source>
</evidence>
<accession>A0ABR4GEA9</accession>
<evidence type="ECO:0000256" key="1">
    <source>
        <dbReference type="SAM" id="MobiDB-lite"/>
    </source>
</evidence>
<dbReference type="EMBL" id="JBFTWV010000019">
    <property type="protein sequence ID" value="KAL2797380.1"/>
    <property type="molecule type" value="Genomic_DNA"/>
</dbReference>
<evidence type="ECO:0000313" key="3">
    <source>
        <dbReference type="Proteomes" id="UP001610563"/>
    </source>
</evidence>
<feature type="compositionally biased region" description="Polar residues" evidence="1">
    <location>
        <begin position="1"/>
        <end position="12"/>
    </location>
</feature>
<dbReference type="Pfam" id="PF14124">
    <property type="entry name" value="DUF4291"/>
    <property type="match status" value="1"/>
</dbReference>
<sequence length="230" mass="26075">MSTPAESASTTHPKPKPRSQPNNMTNPENPPYRQIRALYTPQTITIYQAYPPSIALPALATQSLSQVPTFKRTRMTWIKPSFLWMAYRSGYATKQNQEHVLAIEISRQGFEWALSHAVLSHIPGSASTEQTKTWRKAVEESCVRVQWDPERHLYGNPLGYRSLQVGLRGEAVERFVDEWIVAIKDVTEMMHEIKEKVEVGDLNEANKLLPVEEVYTLPEGIARGIGMVTD</sequence>
<dbReference type="InterPro" id="IPR025633">
    <property type="entry name" value="DUF4291"/>
</dbReference>
<keyword evidence="3" id="KW-1185">Reference proteome</keyword>